<feature type="compositionally biased region" description="Low complexity" evidence="1">
    <location>
        <begin position="62"/>
        <end position="73"/>
    </location>
</feature>
<proteinExistence type="predicted"/>
<sequence length="1229" mass="137776">MQDEAARLSRSDTLKSSTGEQHDWAYNRSPLQKLEVALGGISKEEKRARALEAERKLRERMAAASAKAAAAPAPESPRTKPELAAQQPAHESEVPVRRPSRKVQSPQGSRGYERQENITPHQEPDFTRPSTSRVRAPSIHGTETLPLSESHGATNKPAVVRQVKGGNTARRSVSVTHQPEELRMISRESSQARPQSSRAIPQAPTTHQLSKNITTQARPVTNGQQYSNTKMGAAPLVNSRPEPAAQNGRLEDSQAAINPLERIPAPHELGNGAEPIVPGSDENMQRPQTKSKRHTVSFNVPPPTPPPLSEWKTAPTVRLSPSDFELQPSDVDRNKAWWEAGSRDRRQSRALPKDYQKPPVQKPKSHKRFQPLIFLKCGPLLRYAGIKRVTIDGPNGPVYKETWRGTILIVTKDSISSYEPVPTLRLFSQPMDLLPPPPVQINSEGVQLAPEYIDPTAGLVKLGRDGRPLYVKPVDHTEEQLDLSSVENDDGIYEMSPSAIDYGFKQPIPANRVHSLDGETVGIYKEIPGFRLYADPGRDVTFWRFNIEVELGKKQQRIAYRLNQGPAIGFWVPAQGQAMNVMYHSGNGFTPGVDSNKFCGPDPLWRDVLNEHQTRPFHVMIGGGDQIFNDRVTADSLHFQEWLKIKDASERYETPLNPEFKNELENGYLENYSRWFSQGLFSLANSQIPMVNIWNDHEILEGFGSYSDEFMSSTVISGLGNLAFKYYMLFQHHSVPEETEANEPSWILGAEPGPYINQRSRHLFMSLGDGISLLGLDCRTERMSDEIISEQTSDLIWDRCHREIVRGERLLGGLVNRHGAKVEIFDDHWTAKQLKSERKYLIEDLQDLAAEKSVRVTILSGDVHLAAVGQFYSNPDLNTPKDKDYRYMPNIISSGIADAPTTEMISDTLNRRNQVHHMDSNTDEDMIPIFTHDVNNKPRNNKRLLPRRNWCSIRLYEPGTTPPDTPEPESPAPAIEPRPNALQRTLSLTRGDRPQGLLRRLSGKGRPPTKEISLSRPPPERRMSMDGPFPPAGTGDSYFPVPADFRPGPFLRRPTNLSQKSAKKATKRGDDGVGTFVNLEGGLAVTLNLELNPKDPSGITVPYKLLIPALWFEGTEYDPPAAPVTKGWRKWLGVRRNASRKASGDDYEAEEGFSDEEDEHKAPPSKEEHPQSHSMTVGARPAPTPAPAPRHYEEYDDDEDESELFLEPEPKTRPNVKRSTSIKKWFGRS</sequence>
<feature type="region of interest" description="Disordered" evidence="1">
    <location>
        <begin position="1049"/>
        <end position="1069"/>
    </location>
</feature>
<organism evidence="3 4">
    <name type="scientific">Emericella nidulans (strain FGSC A4 / ATCC 38163 / CBS 112.46 / NRRL 194 / M139)</name>
    <name type="common">Aspergillus nidulans</name>
    <dbReference type="NCBI Taxonomy" id="227321"/>
    <lineage>
        <taxon>Eukaryota</taxon>
        <taxon>Fungi</taxon>
        <taxon>Dikarya</taxon>
        <taxon>Ascomycota</taxon>
        <taxon>Pezizomycotina</taxon>
        <taxon>Eurotiomycetes</taxon>
        <taxon>Eurotiomycetidae</taxon>
        <taxon>Eurotiales</taxon>
        <taxon>Aspergillaceae</taxon>
        <taxon>Aspergillus</taxon>
        <taxon>Aspergillus subgen. Nidulantes</taxon>
    </lineage>
</organism>
<keyword evidence="4" id="KW-1185">Reference proteome</keyword>
<dbReference type="AlphaFoldDB" id="Q5B798"/>
<evidence type="ECO:0000313" key="3">
    <source>
        <dbReference type="EMBL" id="CBF75839.1"/>
    </source>
</evidence>
<dbReference type="RefSeq" id="XP_661186.1">
    <property type="nucleotide sequence ID" value="XM_656094.1"/>
</dbReference>
<feature type="compositionally biased region" description="Basic and acidic residues" evidence="1">
    <location>
        <begin position="111"/>
        <end position="126"/>
    </location>
</feature>
<feature type="region of interest" description="Disordered" evidence="1">
    <location>
        <begin position="338"/>
        <end position="364"/>
    </location>
</feature>
<feature type="region of interest" description="Disordered" evidence="1">
    <location>
        <begin position="263"/>
        <end position="312"/>
    </location>
</feature>
<feature type="domain" description="PhoD-like phosphatase" evidence="2">
    <location>
        <begin position="578"/>
        <end position="796"/>
    </location>
</feature>
<dbReference type="InParanoid" id="Q5B798"/>
<feature type="region of interest" description="Disordered" evidence="1">
    <location>
        <begin position="52"/>
        <end position="228"/>
    </location>
</feature>
<feature type="compositionally biased region" description="Acidic residues" evidence="1">
    <location>
        <begin position="1194"/>
        <end position="1206"/>
    </location>
</feature>
<dbReference type="HOGENOM" id="CLU_000998_2_1_1"/>
<feature type="region of interest" description="Disordered" evidence="1">
    <location>
        <begin position="957"/>
        <end position="1034"/>
    </location>
</feature>
<reference evidence="4" key="2">
    <citation type="journal article" date="2009" name="Fungal Genet. Biol.">
        <title>The 2008 update of the Aspergillus nidulans genome annotation: a community effort.</title>
        <authorList>
            <person name="Wortman J.R."/>
            <person name="Gilsenan J.M."/>
            <person name="Joardar V."/>
            <person name="Deegan J."/>
            <person name="Clutterbuck J."/>
            <person name="Andersen M.R."/>
            <person name="Archer D."/>
            <person name="Bencina M."/>
            <person name="Braus G."/>
            <person name="Coutinho P."/>
            <person name="von Dohren H."/>
            <person name="Doonan J."/>
            <person name="Driessen A.J."/>
            <person name="Durek P."/>
            <person name="Espeso E."/>
            <person name="Fekete E."/>
            <person name="Flipphi M."/>
            <person name="Estrada C.G."/>
            <person name="Geysens S."/>
            <person name="Goldman G."/>
            <person name="de Groot P.W."/>
            <person name="Hansen K."/>
            <person name="Harris S.D."/>
            <person name="Heinekamp T."/>
            <person name="Helmstaedt K."/>
            <person name="Henrissat B."/>
            <person name="Hofmann G."/>
            <person name="Homan T."/>
            <person name="Horio T."/>
            <person name="Horiuchi H."/>
            <person name="James S."/>
            <person name="Jones M."/>
            <person name="Karaffa L."/>
            <person name="Karanyi Z."/>
            <person name="Kato M."/>
            <person name="Keller N."/>
            <person name="Kelly D.E."/>
            <person name="Kiel J.A."/>
            <person name="Kim J.M."/>
            <person name="van der Klei I.J."/>
            <person name="Klis F.M."/>
            <person name="Kovalchuk A."/>
            <person name="Krasevec N."/>
            <person name="Kubicek C.P."/>
            <person name="Liu B."/>
            <person name="Maccabe A."/>
            <person name="Meyer V."/>
            <person name="Mirabito P."/>
            <person name="Miskei M."/>
            <person name="Mos M."/>
            <person name="Mullins J."/>
            <person name="Nelson D.R."/>
            <person name="Nielsen J."/>
            <person name="Oakley B.R."/>
            <person name="Osmani S.A."/>
            <person name="Pakula T."/>
            <person name="Paszewski A."/>
            <person name="Paulsen I."/>
            <person name="Pilsyk S."/>
            <person name="Pocsi I."/>
            <person name="Punt P.J."/>
            <person name="Ram A.F."/>
            <person name="Ren Q."/>
            <person name="Robellet X."/>
            <person name="Robson G."/>
            <person name="Seiboth B."/>
            <person name="van Solingen P."/>
            <person name="Specht T."/>
            <person name="Sun J."/>
            <person name="Taheri-Talesh N."/>
            <person name="Takeshita N."/>
            <person name="Ussery D."/>
            <person name="vanKuyk P.A."/>
            <person name="Visser H."/>
            <person name="van de Vondervoort P.J."/>
            <person name="de Vries R.P."/>
            <person name="Walton J."/>
            <person name="Xiang X."/>
            <person name="Xiong Y."/>
            <person name="Zeng A.P."/>
            <person name="Brandt B.W."/>
            <person name="Cornell M.J."/>
            <person name="van den Hondel C.A."/>
            <person name="Visser J."/>
            <person name="Oliver S.G."/>
            <person name="Turner G."/>
        </authorList>
    </citation>
    <scope>GENOME REANNOTATION</scope>
    <source>
        <strain evidence="4">FGSC A4 / ATCC 38163 / CBS 112.46 / NRRL 194 / M139</strain>
    </source>
</reference>
<dbReference type="InterPro" id="IPR038607">
    <property type="entry name" value="PhoD-like_sf"/>
</dbReference>
<reference evidence="4" key="1">
    <citation type="journal article" date="2005" name="Nature">
        <title>Sequencing of Aspergillus nidulans and comparative analysis with A. fumigatus and A. oryzae.</title>
        <authorList>
            <person name="Galagan J.E."/>
            <person name="Calvo S.E."/>
            <person name="Cuomo C."/>
            <person name="Ma L.J."/>
            <person name="Wortman J.R."/>
            <person name="Batzoglou S."/>
            <person name="Lee S.I."/>
            <person name="Basturkmen M."/>
            <person name="Spevak C.C."/>
            <person name="Clutterbuck J."/>
            <person name="Kapitonov V."/>
            <person name="Jurka J."/>
            <person name="Scazzocchio C."/>
            <person name="Farman M."/>
            <person name="Butler J."/>
            <person name="Purcell S."/>
            <person name="Harris S."/>
            <person name="Braus G.H."/>
            <person name="Draht O."/>
            <person name="Busch S."/>
            <person name="D'Enfert C."/>
            <person name="Bouchier C."/>
            <person name="Goldman G.H."/>
            <person name="Bell-Pedersen D."/>
            <person name="Griffiths-Jones S."/>
            <person name="Doonan J.H."/>
            <person name="Yu J."/>
            <person name="Vienken K."/>
            <person name="Pain A."/>
            <person name="Freitag M."/>
            <person name="Selker E.U."/>
            <person name="Archer D.B."/>
            <person name="Penalva M.A."/>
            <person name="Oakley B.R."/>
            <person name="Momany M."/>
            <person name="Tanaka T."/>
            <person name="Kumagai T."/>
            <person name="Asai K."/>
            <person name="Machida M."/>
            <person name="Nierman W.C."/>
            <person name="Denning D.W."/>
            <person name="Caddick M."/>
            <person name="Hynes M."/>
            <person name="Paoletti M."/>
            <person name="Fischer R."/>
            <person name="Miller B."/>
            <person name="Dyer P."/>
            <person name="Sachs M.S."/>
            <person name="Osmani S.A."/>
            <person name="Birren B.W."/>
        </authorList>
    </citation>
    <scope>NUCLEOTIDE SEQUENCE [LARGE SCALE GENOMIC DNA]</scope>
    <source>
        <strain evidence="4">FGSC A4 / ATCC 38163 / CBS 112.46 / NRRL 194 / M139</strain>
    </source>
</reference>
<accession>Q5B798</accession>
<dbReference type="PANTHER" id="PTHR46689:SF1">
    <property type="entry name" value="PHOD-LIKE PHOSPHATASE DOMAIN-CONTAINING PROTEIN"/>
    <property type="match status" value="1"/>
</dbReference>
<dbReference type="KEGG" id="ani:ANIA_03582"/>
<dbReference type="PANTHER" id="PTHR46689">
    <property type="entry name" value="MEMBRANE PROTEIN, PUTATIVE-RELATED"/>
    <property type="match status" value="1"/>
</dbReference>
<feature type="compositionally biased region" description="Acidic residues" evidence="1">
    <location>
        <begin position="1145"/>
        <end position="1158"/>
    </location>
</feature>
<feature type="compositionally biased region" description="Basic and acidic residues" evidence="1">
    <location>
        <begin position="52"/>
        <end position="61"/>
    </location>
</feature>
<name>Q5B798_EMENI</name>
<accession>C8V4E7</accession>
<feature type="compositionally biased region" description="Pro residues" evidence="1">
    <location>
        <begin position="960"/>
        <end position="976"/>
    </location>
</feature>
<dbReference type="Proteomes" id="UP000000560">
    <property type="component" value="Chromosome II"/>
</dbReference>
<dbReference type="OrthoDB" id="9999821at2759"/>
<feature type="compositionally biased region" description="Basic and acidic residues" evidence="1">
    <location>
        <begin position="1"/>
        <end position="13"/>
    </location>
</feature>
<feature type="compositionally biased region" description="Polar residues" evidence="1">
    <location>
        <begin position="187"/>
        <end position="228"/>
    </location>
</feature>
<dbReference type="Gene3D" id="3.60.21.70">
    <property type="entry name" value="PhoD-like phosphatase"/>
    <property type="match status" value="1"/>
</dbReference>
<dbReference type="STRING" id="227321.Q5B798"/>
<dbReference type="CDD" id="cd07389">
    <property type="entry name" value="MPP_PhoD"/>
    <property type="match status" value="1"/>
</dbReference>
<feature type="compositionally biased region" description="Basic and acidic residues" evidence="1">
    <location>
        <begin position="1159"/>
        <end position="1171"/>
    </location>
</feature>
<feature type="region of interest" description="Disordered" evidence="1">
    <location>
        <begin position="1139"/>
        <end position="1229"/>
    </location>
</feature>
<dbReference type="InterPro" id="IPR018946">
    <property type="entry name" value="PhoD-like_MPP"/>
</dbReference>
<evidence type="ECO:0000256" key="1">
    <source>
        <dbReference type="SAM" id="MobiDB-lite"/>
    </source>
</evidence>
<dbReference type="GO" id="GO:0016020">
    <property type="term" value="C:membrane"/>
    <property type="evidence" value="ECO:0000318"/>
    <property type="project" value="GO_Central"/>
</dbReference>
<protein>
    <recommendedName>
        <fullName evidence="2">PhoD-like phosphatase domain-containing protein</fullName>
    </recommendedName>
</protein>
<dbReference type="GeneID" id="2873004"/>
<dbReference type="EMBL" id="BN001302">
    <property type="protein sequence ID" value="CBF75839.1"/>
    <property type="molecule type" value="Genomic_DNA"/>
</dbReference>
<feature type="domain" description="PhoD-like phosphatase" evidence="2">
    <location>
        <begin position="808"/>
        <end position="959"/>
    </location>
</feature>
<evidence type="ECO:0000259" key="2">
    <source>
        <dbReference type="Pfam" id="PF19050"/>
    </source>
</evidence>
<feature type="compositionally biased region" description="Basic and acidic residues" evidence="1">
    <location>
        <begin position="338"/>
        <end position="356"/>
    </location>
</feature>
<feature type="region of interest" description="Disordered" evidence="1">
    <location>
        <begin position="1"/>
        <end position="31"/>
    </location>
</feature>
<dbReference type="eggNOG" id="ENOG502QPI0">
    <property type="taxonomic scope" value="Eukaryota"/>
</dbReference>
<dbReference type="Pfam" id="PF19050">
    <property type="entry name" value="PhoD_2"/>
    <property type="match status" value="2"/>
</dbReference>
<gene>
    <name evidence="3" type="ORF">ANIA_03582</name>
</gene>
<dbReference type="InterPro" id="IPR043904">
    <property type="entry name" value="PhoD_2-like"/>
</dbReference>
<evidence type="ECO:0000313" key="4">
    <source>
        <dbReference type="Proteomes" id="UP000000560"/>
    </source>
</evidence>